<dbReference type="AlphaFoldDB" id="A0AAU8FJV3"/>
<dbReference type="PANTHER" id="PTHR48043">
    <property type="entry name" value="EG:EG0003.4 PROTEIN-RELATED"/>
    <property type="match status" value="1"/>
</dbReference>
<dbReference type="PANTHER" id="PTHR48043:SF145">
    <property type="entry name" value="FI06409P-RELATED"/>
    <property type="match status" value="1"/>
</dbReference>
<evidence type="ECO:0000313" key="3">
    <source>
        <dbReference type="EMBL" id="XCH24805.1"/>
    </source>
</evidence>
<evidence type="ECO:0000256" key="2">
    <source>
        <dbReference type="ARBA" id="ARBA00022679"/>
    </source>
</evidence>
<dbReference type="InterPro" id="IPR050271">
    <property type="entry name" value="UDP-glycosyltransferase"/>
</dbReference>
<dbReference type="RefSeq" id="WP_353720113.1">
    <property type="nucleotide sequence ID" value="NZ_CP159289.1"/>
</dbReference>
<dbReference type="GO" id="GO:0008194">
    <property type="term" value="F:UDP-glycosyltransferase activity"/>
    <property type="evidence" value="ECO:0007669"/>
    <property type="project" value="InterPro"/>
</dbReference>
<sequence>MQKVALFLPASIKSHVFPLFSFCDVLSEEFDVYFSVSNEVLKSIVASHGYKALLTTDYRVGVGMEDSFVASTLGKSGWWSTLKCVLGDKVLKHRQKELSEVISKISPTLIFIDIFNSTDLLVLNSLGVQAQYILINPMLSTLRTPGFPNVDQDFYPKTVPAGAGKDTRFVNLIKAMVVQPKSLILRLAREYRFKHILRHNEFSTRHPISKDCTKALIFNNFREFILAPLELEISPSIRREHQVYLGLSVNDQRQSPEEDELFSSVFRNIVQGLNGRKLIYCSFGTFYEGSDRALFDFLEKLISALERIDDVVVIFSVNQLVIDTIVHNMTIKKPFYFFKSVAQLEVLKVANLFVTHGGLGSVKESIFCGTPMLVYPLDMRYDQNGNAFKVVHHGIGLKGEFRHERASDIYDKINRLLGNGVYKKNIDEMSKKLRATYSPKEIKKLLKKYIDESECL</sequence>
<proteinExistence type="predicted"/>
<protein>
    <submittedName>
        <fullName evidence="3">Glycosyltransferase</fullName>
    </submittedName>
</protein>
<keyword evidence="2" id="KW-0808">Transferase</keyword>
<dbReference type="EMBL" id="CP159289">
    <property type="protein sequence ID" value="XCH24805.1"/>
    <property type="molecule type" value="Genomic_DNA"/>
</dbReference>
<gene>
    <name evidence="3" type="ORF">ABV298_31725</name>
</gene>
<dbReference type="Gene3D" id="3.40.50.2000">
    <property type="entry name" value="Glycogen Phosphorylase B"/>
    <property type="match status" value="2"/>
</dbReference>
<dbReference type="SUPFAM" id="SSF53756">
    <property type="entry name" value="UDP-Glycosyltransferase/glycogen phosphorylase"/>
    <property type="match status" value="1"/>
</dbReference>
<reference evidence="3" key="1">
    <citation type="submission" date="2024-06" db="EMBL/GenBank/DDBJ databases">
        <title>Sequencing and assembly of the genome of Dyadobacter sp. strain 676, a symbiont of Cyamopsis tetragonoloba.</title>
        <authorList>
            <person name="Guro P."/>
            <person name="Sazanova A."/>
            <person name="Kuznetsova I."/>
            <person name="Belimov A."/>
            <person name="Safronova V."/>
        </authorList>
    </citation>
    <scope>NUCLEOTIDE SEQUENCE</scope>
    <source>
        <strain evidence="3">676</strain>
    </source>
</reference>
<name>A0AAU8FJV3_9BACT</name>
<dbReference type="CDD" id="cd03784">
    <property type="entry name" value="GT1_Gtf-like"/>
    <property type="match status" value="1"/>
</dbReference>
<keyword evidence="1" id="KW-0328">Glycosyltransferase</keyword>
<accession>A0AAU8FJV3</accession>
<evidence type="ECO:0000256" key="1">
    <source>
        <dbReference type="ARBA" id="ARBA00022676"/>
    </source>
</evidence>
<dbReference type="InterPro" id="IPR002213">
    <property type="entry name" value="UDP_glucos_trans"/>
</dbReference>
<organism evidence="3">
    <name type="scientific">Dyadobacter sp. 676</name>
    <dbReference type="NCBI Taxonomy" id="3088362"/>
    <lineage>
        <taxon>Bacteria</taxon>
        <taxon>Pseudomonadati</taxon>
        <taxon>Bacteroidota</taxon>
        <taxon>Cytophagia</taxon>
        <taxon>Cytophagales</taxon>
        <taxon>Spirosomataceae</taxon>
        <taxon>Dyadobacter</taxon>
    </lineage>
</organism>
<dbReference type="Pfam" id="PF00201">
    <property type="entry name" value="UDPGT"/>
    <property type="match status" value="1"/>
</dbReference>